<name>A0ABS7C7F9_9BACL</name>
<dbReference type="EMBL" id="JAHZIK010000685">
    <property type="protein sequence ID" value="MBW7456862.1"/>
    <property type="molecule type" value="Genomic_DNA"/>
</dbReference>
<reference evidence="4 5" key="1">
    <citation type="submission" date="2021-07" db="EMBL/GenBank/DDBJ databases">
        <title>Paenibacillus radiodurans sp. nov., isolated from the southeastern edge of Tengger Desert.</title>
        <authorList>
            <person name="Zhang G."/>
        </authorList>
    </citation>
    <scope>NUCLEOTIDE SEQUENCE [LARGE SCALE GENOMIC DNA]</scope>
    <source>
        <strain evidence="4 5">CCM 7311</strain>
    </source>
</reference>
<accession>A0ABS7C7F9</accession>
<evidence type="ECO:0000256" key="1">
    <source>
        <dbReference type="ARBA" id="ARBA00001933"/>
    </source>
</evidence>
<dbReference type="InterPro" id="IPR000277">
    <property type="entry name" value="Cys/Met-Metab_PyrdxlP-dep_enz"/>
</dbReference>
<keyword evidence="2 3" id="KW-0663">Pyridoxal phosphate</keyword>
<evidence type="ECO:0000256" key="3">
    <source>
        <dbReference type="RuleBase" id="RU362118"/>
    </source>
</evidence>
<feature type="non-terminal residue" evidence="4">
    <location>
        <position position="1"/>
    </location>
</feature>
<comment type="cofactor">
    <cofactor evidence="1 3">
        <name>pyridoxal 5'-phosphate</name>
        <dbReference type="ChEBI" id="CHEBI:597326"/>
    </cofactor>
</comment>
<protein>
    <submittedName>
        <fullName evidence="4">PLP-dependent transferase</fullName>
    </submittedName>
</protein>
<dbReference type="Pfam" id="PF01053">
    <property type="entry name" value="Cys_Met_Meta_PP"/>
    <property type="match status" value="1"/>
</dbReference>
<keyword evidence="5" id="KW-1185">Reference proteome</keyword>
<comment type="caution">
    <text evidence="4">The sequence shown here is derived from an EMBL/GenBank/DDBJ whole genome shotgun (WGS) entry which is preliminary data.</text>
</comment>
<organism evidence="4 5">
    <name type="scientific">Paenibacillus sepulcri</name>
    <dbReference type="NCBI Taxonomy" id="359917"/>
    <lineage>
        <taxon>Bacteria</taxon>
        <taxon>Bacillati</taxon>
        <taxon>Bacillota</taxon>
        <taxon>Bacilli</taxon>
        <taxon>Bacillales</taxon>
        <taxon>Paenibacillaceae</taxon>
        <taxon>Paenibacillus</taxon>
    </lineage>
</organism>
<gene>
    <name evidence="4" type="ORF">K0U00_22770</name>
</gene>
<evidence type="ECO:0000256" key="2">
    <source>
        <dbReference type="ARBA" id="ARBA00022898"/>
    </source>
</evidence>
<dbReference type="Gene3D" id="3.90.1150.10">
    <property type="entry name" value="Aspartate Aminotransferase, domain 1"/>
    <property type="match status" value="1"/>
</dbReference>
<comment type="similarity">
    <text evidence="3">Belongs to the trans-sulfuration enzymes family.</text>
</comment>
<dbReference type="Proteomes" id="UP001519887">
    <property type="component" value="Unassembled WGS sequence"/>
</dbReference>
<keyword evidence="4" id="KW-0808">Transferase</keyword>
<dbReference type="GO" id="GO:0016740">
    <property type="term" value="F:transferase activity"/>
    <property type="evidence" value="ECO:0007669"/>
    <property type="project" value="UniProtKB-KW"/>
</dbReference>
<sequence>PSWGGFESLINSPGLWLSEAASRESGIPQGLVRISIGLENADSLMEDLDASLNKITGV</sequence>
<evidence type="ECO:0000313" key="5">
    <source>
        <dbReference type="Proteomes" id="UP001519887"/>
    </source>
</evidence>
<proteinExistence type="inferred from homology"/>
<evidence type="ECO:0000313" key="4">
    <source>
        <dbReference type="EMBL" id="MBW7456862.1"/>
    </source>
</evidence>
<dbReference type="InterPro" id="IPR015424">
    <property type="entry name" value="PyrdxlP-dep_Trfase"/>
</dbReference>
<dbReference type="SUPFAM" id="SSF53383">
    <property type="entry name" value="PLP-dependent transferases"/>
    <property type="match status" value="1"/>
</dbReference>
<dbReference type="InterPro" id="IPR015422">
    <property type="entry name" value="PyrdxlP-dep_Trfase_small"/>
</dbReference>